<protein>
    <submittedName>
        <fullName evidence="1">Uncharacterized protein</fullName>
    </submittedName>
</protein>
<evidence type="ECO:0000313" key="1">
    <source>
        <dbReference type="EMBL" id="KAJ4466086.1"/>
    </source>
</evidence>
<dbReference type="AlphaFoldDB" id="A0A9W9DF44"/>
<organism evidence="1 2">
    <name type="scientific">Lentinula lateritia</name>
    <dbReference type="NCBI Taxonomy" id="40482"/>
    <lineage>
        <taxon>Eukaryota</taxon>
        <taxon>Fungi</taxon>
        <taxon>Dikarya</taxon>
        <taxon>Basidiomycota</taxon>
        <taxon>Agaricomycotina</taxon>
        <taxon>Agaricomycetes</taxon>
        <taxon>Agaricomycetidae</taxon>
        <taxon>Agaricales</taxon>
        <taxon>Marasmiineae</taxon>
        <taxon>Omphalotaceae</taxon>
        <taxon>Lentinula</taxon>
    </lineage>
</organism>
<sequence length="860" mass="98460">MQYTTCISVPCEIESGEVPHTRFQLRRINYLPRASRSTSRPTDAVYDLYQCVYDLYQCGALTPTTIFLSYVGFIQEKFPRLDSNSERIRPVSVCHVRLNQEKFPRLDSNSEGSTTFLEPADQLLDQPMQYTTCISVEKFPRLDSNSEGSTTFLELADQLLDQPMQYTTCISVPCEIESGEVPHTRFQLRRMNYLPRASRSTSRPIDAVYNPYQWEPADQLLDQSMQYTTCISVPCEIESGEVPHTRFQLRRMNYLPRASRSTSRPTDAVYDLYQCEPADQLLDQPMQYTTCISVPCEIESGEVPHTRFQLRRMNYLPRASRSTSRSIDAVYDAYQCGALTPTTIFLSYVGFIQEKFPRLDSNSERIRPASVCYVGLNQEKFPRLDSNSEGSTTFLEPADQLLDQSMHHVRLNQEKFPTLDSNSEGSTTFLEPADQLLDQPMQYTTCISVCGALTPTTIFLSYVGFIQEKFPRLDSNSERIRPASVCYVGLNQEKFPRLDSNSEGSTTFLEPADQLLDQSMQYTTCISVPCEIESGEVPHTRFQLRRMNYLPRASRSTSRPIDAVYDLYQCELADQLLDQPMQYTTCISVACEIQSGEVPHTRFQLRRMNYLPRASRSTSRPIDAVYDPYQCGELTPTTIFLSHVRLNQEKFPRLDSNSEGSTTFLEPADQLLDQPMQYTTCISVEKFPRLDSNSEGSTTFLELADQLLDQPMHHVRLNQEKFPTLDSNSEGSTTFLEPADQLLDQLMQYTTCTSVPCEIESGEVPHTRFQLRRMNYLPRVSRSTSRPTDAVYDLYQCELADQLLDQSMQYTTCISVPCEIESGEVPHTRFQLRRMNYLPRASRSTSRPTDAVYDLYQCAT</sequence>
<accession>A0A9W9DF44</accession>
<name>A0A9W9DF44_9AGAR</name>
<reference evidence="1" key="2">
    <citation type="journal article" date="2023" name="Proc. Natl. Acad. Sci. U.S.A.">
        <title>A global phylogenomic analysis of the shiitake genus Lentinula.</title>
        <authorList>
            <person name="Sierra-Patev S."/>
            <person name="Min B."/>
            <person name="Naranjo-Ortiz M."/>
            <person name="Looney B."/>
            <person name="Konkel Z."/>
            <person name="Slot J.C."/>
            <person name="Sakamoto Y."/>
            <person name="Steenwyk J.L."/>
            <person name="Rokas A."/>
            <person name="Carro J."/>
            <person name="Camarero S."/>
            <person name="Ferreira P."/>
            <person name="Molpeceres G."/>
            <person name="Ruiz-Duenas F.J."/>
            <person name="Serrano A."/>
            <person name="Henrissat B."/>
            <person name="Drula E."/>
            <person name="Hughes K.W."/>
            <person name="Mata J.L."/>
            <person name="Ishikawa N.K."/>
            <person name="Vargas-Isla R."/>
            <person name="Ushijima S."/>
            <person name="Smith C.A."/>
            <person name="Donoghue J."/>
            <person name="Ahrendt S."/>
            <person name="Andreopoulos W."/>
            <person name="He G."/>
            <person name="LaButti K."/>
            <person name="Lipzen A."/>
            <person name="Ng V."/>
            <person name="Riley R."/>
            <person name="Sandor L."/>
            <person name="Barry K."/>
            <person name="Martinez A.T."/>
            <person name="Xiao Y."/>
            <person name="Gibbons J.G."/>
            <person name="Terashima K."/>
            <person name="Grigoriev I.V."/>
            <person name="Hibbett D."/>
        </authorList>
    </citation>
    <scope>NUCLEOTIDE SEQUENCE</scope>
    <source>
        <strain evidence="1">Sp2 HRB7682 ss15</strain>
    </source>
</reference>
<evidence type="ECO:0000313" key="2">
    <source>
        <dbReference type="Proteomes" id="UP001150238"/>
    </source>
</evidence>
<dbReference type="EMBL" id="JANVFS010000046">
    <property type="protein sequence ID" value="KAJ4466086.1"/>
    <property type="molecule type" value="Genomic_DNA"/>
</dbReference>
<comment type="caution">
    <text evidence="1">The sequence shown here is derived from an EMBL/GenBank/DDBJ whole genome shotgun (WGS) entry which is preliminary data.</text>
</comment>
<dbReference type="Proteomes" id="UP001150238">
    <property type="component" value="Unassembled WGS sequence"/>
</dbReference>
<reference evidence="1" key="1">
    <citation type="submission" date="2022-08" db="EMBL/GenBank/DDBJ databases">
        <authorList>
            <consortium name="DOE Joint Genome Institute"/>
            <person name="Min B."/>
            <person name="Riley R."/>
            <person name="Sierra-Patev S."/>
            <person name="Naranjo-Ortiz M."/>
            <person name="Looney B."/>
            <person name="Konkel Z."/>
            <person name="Slot J.C."/>
            <person name="Sakamoto Y."/>
            <person name="Steenwyk J.L."/>
            <person name="Rokas A."/>
            <person name="Carro J."/>
            <person name="Camarero S."/>
            <person name="Ferreira P."/>
            <person name="Molpeceres G."/>
            <person name="Ruiz-Duenas F.J."/>
            <person name="Serrano A."/>
            <person name="Henrissat B."/>
            <person name="Drula E."/>
            <person name="Hughes K.W."/>
            <person name="Mata J.L."/>
            <person name="Ishikawa N.K."/>
            <person name="Vargas-Isla R."/>
            <person name="Ushijima S."/>
            <person name="Smith C.A."/>
            <person name="Ahrendt S."/>
            <person name="Andreopoulos W."/>
            <person name="He G."/>
            <person name="Labutti K."/>
            <person name="Lipzen A."/>
            <person name="Ng V."/>
            <person name="Sandor L."/>
            <person name="Barry K."/>
            <person name="Martinez A.T."/>
            <person name="Xiao Y."/>
            <person name="Gibbons J.G."/>
            <person name="Terashima K."/>
            <person name="Hibbett D.S."/>
            <person name="Grigoriev I.V."/>
        </authorList>
    </citation>
    <scope>NUCLEOTIDE SEQUENCE</scope>
    <source>
        <strain evidence="1">Sp2 HRB7682 ss15</strain>
    </source>
</reference>
<gene>
    <name evidence="1" type="ORF">C8J55DRAFT_493115</name>
</gene>
<proteinExistence type="predicted"/>